<proteinExistence type="predicted"/>
<dbReference type="EMBL" id="PZPL01000001">
    <property type="protein sequence ID" value="PTL73256.1"/>
    <property type="molecule type" value="Genomic_DNA"/>
</dbReference>
<evidence type="ECO:0000313" key="1">
    <source>
        <dbReference type="EMBL" id="PTL73256.1"/>
    </source>
</evidence>
<comment type="caution">
    <text evidence="1">The sequence shown here is derived from an EMBL/GenBank/DDBJ whole genome shotgun (WGS) entry which is preliminary data.</text>
</comment>
<protein>
    <submittedName>
        <fullName evidence="1">Uncharacterized protein</fullName>
    </submittedName>
</protein>
<name>A0A2T4UUQ9_9MICO</name>
<accession>A0A2T4UUQ9</accession>
<sequence length="171" mass="18304">MGTAPSSTATVVLLVGPGTDGLLRDLDALPNVDARPGTGPGAHPSASTYLLHDADPLEHVANAWIEFFEDRATHGALDVEIETALGVFRRGEAALPDYYVVLEPESAPANWKHWWLGVLPHAAPARVLPSSSDPGAVRRLLGRLPQGRPFPDPASWLPDVRFSVPDRIGLV</sequence>
<keyword evidence="2" id="KW-1185">Reference proteome</keyword>
<dbReference type="RefSeq" id="WP_055787843.1">
    <property type="nucleotide sequence ID" value="NZ_PZPL01000001.1"/>
</dbReference>
<dbReference type="Proteomes" id="UP000241085">
    <property type="component" value="Unassembled WGS sequence"/>
</dbReference>
<reference evidence="1 2" key="1">
    <citation type="submission" date="2018-03" db="EMBL/GenBank/DDBJ databases">
        <title>Bacteriophage NCPPB3778 and a type I-E CRISPR drive the evolution of the US Biological Select Agent, Rathayibacter toxicus.</title>
        <authorList>
            <person name="Davis E.W.II."/>
            <person name="Tabima J.F."/>
            <person name="Weisberg A.J."/>
            <person name="Dantas Lopes L."/>
            <person name="Wiseman M.S."/>
            <person name="Wiseman M.S."/>
            <person name="Pupko T."/>
            <person name="Belcher M.S."/>
            <person name="Sechler A.J."/>
            <person name="Tancos M.A."/>
            <person name="Schroeder B.K."/>
            <person name="Murray T.D."/>
            <person name="Luster D.G."/>
            <person name="Schneider W.L."/>
            <person name="Rogers E."/>
            <person name="Andreote F.D."/>
            <person name="Grunwald N.J."/>
            <person name="Putnam M.L."/>
            <person name="Chang J.H."/>
        </authorList>
    </citation>
    <scope>NUCLEOTIDE SEQUENCE [LARGE SCALE GENOMIC DNA]</scope>
    <source>
        <strain evidence="1 2">DSM 15933</strain>
    </source>
</reference>
<dbReference type="AlphaFoldDB" id="A0A2T4UUQ9"/>
<gene>
    <name evidence="1" type="ORF">C1I63_10595</name>
</gene>
<evidence type="ECO:0000313" key="2">
    <source>
        <dbReference type="Proteomes" id="UP000241085"/>
    </source>
</evidence>
<organism evidence="1 2">
    <name type="scientific">Rathayibacter caricis DSM 15933</name>
    <dbReference type="NCBI Taxonomy" id="1328867"/>
    <lineage>
        <taxon>Bacteria</taxon>
        <taxon>Bacillati</taxon>
        <taxon>Actinomycetota</taxon>
        <taxon>Actinomycetes</taxon>
        <taxon>Micrococcales</taxon>
        <taxon>Microbacteriaceae</taxon>
        <taxon>Rathayibacter</taxon>
    </lineage>
</organism>